<dbReference type="STRING" id="3641.A0A061DWD2"/>
<dbReference type="GO" id="GO:0016602">
    <property type="term" value="C:CCAAT-binding factor complex"/>
    <property type="evidence" value="ECO:0007669"/>
    <property type="project" value="InterPro"/>
</dbReference>
<evidence type="ECO:0000256" key="7">
    <source>
        <dbReference type="ARBA" id="ARBA00025911"/>
    </source>
</evidence>
<dbReference type="Pfam" id="PF02045">
    <property type="entry name" value="CBFB_NFYA"/>
    <property type="match status" value="1"/>
</dbReference>
<dbReference type="SMART" id="SM00521">
    <property type="entry name" value="CBF"/>
    <property type="match status" value="1"/>
</dbReference>
<gene>
    <name evidence="10" type="ORF">TCM_005875</name>
</gene>
<comment type="function">
    <text evidence="8">Component of the sequence-specific heterotrimeric transcription factor (NF-Y) which specifically recognizes a 5'-CCAAT-3' box motif found in the promoters of its target genes.</text>
</comment>
<dbReference type="PRINTS" id="PR00616">
    <property type="entry name" value="CCAATSUBUNTB"/>
</dbReference>
<evidence type="ECO:0000256" key="5">
    <source>
        <dbReference type="ARBA" id="ARBA00023163"/>
    </source>
</evidence>
<accession>A0A061DWD2</accession>
<keyword evidence="6 8" id="KW-0539">Nucleus</keyword>
<dbReference type="eggNOG" id="KOG1561">
    <property type="taxonomic scope" value="Eukaryota"/>
</dbReference>
<keyword evidence="11" id="KW-1185">Reference proteome</keyword>
<feature type="region of interest" description="Disordered" evidence="9">
    <location>
        <begin position="61"/>
        <end position="91"/>
    </location>
</feature>
<comment type="similarity">
    <text evidence="8">Belongs to the NFYA/HAP2 subunit family.</text>
</comment>
<dbReference type="Gramene" id="EOX96677">
    <property type="protein sequence ID" value="EOX96677"/>
    <property type="gene ID" value="TCM_005875"/>
</dbReference>
<keyword evidence="5 8" id="KW-0804">Transcription</keyword>
<dbReference type="AlphaFoldDB" id="A0A061DWD2"/>
<organism evidence="10 11">
    <name type="scientific">Theobroma cacao</name>
    <name type="common">Cacao</name>
    <name type="synonym">Cocoa</name>
    <dbReference type="NCBI Taxonomy" id="3641"/>
    <lineage>
        <taxon>Eukaryota</taxon>
        <taxon>Viridiplantae</taxon>
        <taxon>Streptophyta</taxon>
        <taxon>Embryophyta</taxon>
        <taxon>Tracheophyta</taxon>
        <taxon>Spermatophyta</taxon>
        <taxon>Magnoliopsida</taxon>
        <taxon>eudicotyledons</taxon>
        <taxon>Gunneridae</taxon>
        <taxon>Pentapetalae</taxon>
        <taxon>rosids</taxon>
        <taxon>malvids</taxon>
        <taxon>Malvales</taxon>
        <taxon>Malvaceae</taxon>
        <taxon>Byttnerioideae</taxon>
        <taxon>Theobroma</taxon>
    </lineage>
</organism>
<dbReference type="Proteomes" id="UP000026915">
    <property type="component" value="Chromosome 1"/>
</dbReference>
<keyword evidence="4" id="KW-0010">Activator</keyword>
<proteinExistence type="inferred from homology"/>
<reference evidence="10 11" key="1">
    <citation type="journal article" date="2013" name="Genome Biol.">
        <title>The genome sequence of the most widely cultivated cacao type and its use to identify candidate genes regulating pod color.</title>
        <authorList>
            <person name="Motamayor J.C."/>
            <person name="Mockaitis K."/>
            <person name="Schmutz J."/>
            <person name="Haiminen N."/>
            <person name="Iii D.L."/>
            <person name="Cornejo O."/>
            <person name="Findley S.D."/>
            <person name="Zheng P."/>
            <person name="Utro F."/>
            <person name="Royaert S."/>
            <person name="Saski C."/>
            <person name="Jenkins J."/>
            <person name="Podicheti R."/>
            <person name="Zhao M."/>
            <person name="Scheffler B.E."/>
            <person name="Stack J.C."/>
            <person name="Feltus F.A."/>
            <person name="Mustiga G.M."/>
            <person name="Amores F."/>
            <person name="Phillips W."/>
            <person name="Marelli J.P."/>
            <person name="May G.D."/>
            <person name="Shapiro H."/>
            <person name="Ma J."/>
            <person name="Bustamante C.D."/>
            <person name="Schnell R.J."/>
            <person name="Main D."/>
            <person name="Gilbert D."/>
            <person name="Parida L."/>
            <person name="Kuhn D.N."/>
        </authorList>
    </citation>
    <scope>NUCLEOTIDE SEQUENCE [LARGE SCALE GENOMIC DNA]</scope>
    <source>
        <strain evidence="11">cv. Matina 1-6</strain>
    </source>
</reference>
<dbReference type="InterPro" id="IPR001289">
    <property type="entry name" value="NFYA"/>
</dbReference>
<evidence type="ECO:0000313" key="11">
    <source>
        <dbReference type="Proteomes" id="UP000026915"/>
    </source>
</evidence>
<dbReference type="PANTHER" id="PTHR12632">
    <property type="entry name" value="TRANSCRIPTION FACTOR NF-Y ALPHA-RELATED"/>
    <property type="match status" value="1"/>
</dbReference>
<dbReference type="GO" id="GO:0006357">
    <property type="term" value="P:regulation of transcription by RNA polymerase II"/>
    <property type="evidence" value="ECO:0000318"/>
    <property type="project" value="GO_Central"/>
</dbReference>
<sequence>MPAKPVNEDQQLDHGAQSVLQSTVFSEPWWKGVGTNPLGEAASNSSSMEQLHGSMANGAVQSQAHGGLGNGDGRNGQDRQHPKHAPSAAPLTLGEHLEPNSQMELVGHSIVLTAYPYSDPQYSGIMTSYGPQTMVSPHLYGMHHARMPLPLQMEEEPVYVNAKQYHGILRRRQIRAKAELEKKAFKARKPYLHESRHLHAMRRARGCGGRFLNTKKQDNDVTSPTSEECMNSDANLSIKSAHLSGSGCRSANLNSFYDQKEGNGSLVQDLPNAQSLANVNTNGHGLSSTYHSSSNDAVEGGWRSPALLCRQRWRYLPLRSWVVESLPEWHSTGNSFLALVTHG</sequence>
<dbReference type="InParanoid" id="A0A061DWD2"/>
<evidence type="ECO:0000256" key="1">
    <source>
        <dbReference type="ARBA" id="ARBA00004123"/>
    </source>
</evidence>
<protein>
    <recommendedName>
        <fullName evidence="8">Nuclear transcription factor Y subunit</fullName>
    </recommendedName>
</protein>
<dbReference type="EMBL" id="CM001879">
    <property type="protein sequence ID" value="EOX96677.1"/>
    <property type="molecule type" value="Genomic_DNA"/>
</dbReference>
<dbReference type="InterPro" id="IPR018362">
    <property type="entry name" value="CCAAT-binding_factor_CS"/>
</dbReference>
<name>A0A061DWD2_THECC</name>
<dbReference type="OMA" id="HLYGMHH"/>
<evidence type="ECO:0000256" key="9">
    <source>
        <dbReference type="SAM" id="MobiDB-lite"/>
    </source>
</evidence>
<keyword evidence="2 8" id="KW-0805">Transcription regulation</keyword>
<evidence type="ECO:0000256" key="8">
    <source>
        <dbReference type="RuleBase" id="RU367155"/>
    </source>
</evidence>
<evidence type="ECO:0000256" key="2">
    <source>
        <dbReference type="ARBA" id="ARBA00023015"/>
    </source>
</evidence>
<dbReference type="Gene3D" id="6.10.250.2430">
    <property type="match status" value="1"/>
</dbReference>
<evidence type="ECO:0000256" key="4">
    <source>
        <dbReference type="ARBA" id="ARBA00023159"/>
    </source>
</evidence>
<comment type="subcellular location">
    <subcellularLocation>
        <location evidence="1 8">Nucleus</location>
    </subcellularLocation>
</comment>
<comment type="subunit">
    <text evidence="7">Heterotrimeric transcription factor composed of three components, NF-YA, NF-YB and NF-YC. NF-YB and NF-YC must interact and dimerize for NF-YA association and DNA binding.</text>
</comment>
<evidence type="ECO:0000256" key="6">
    <source>
        <dbReference type="ARBA" id="ARBA00023242"/>
    </source>
</evidence>
<dbReference type="GO" id="GO:0003677">
    <property type="term" value="F:DNA binding"/>
    <property type="evidence" value="ECO:0007669"/>
    <property type="project" value="UniProtKB-KW"/>
</dbReference>
<dbReference type="GO" id="GO:0000981">
    <property type="term" value="F:DNA-binding transcription factor activity, RNA polymerase II-specific"/>
    <property type="evidence" value="ECO:0000318"/>
    <property type="project" value="GO_Central"/>
</dbReference>
<evidence type="ECO:0000313" key="10">
    <source>
        <dbReference type="EMBL" id="EOX96677.1"/>
    </source>
</evidence>
<dbReference type="PROSITE" id="PS51152">
    <property type="entry name" value="NFYA_HAP2_2"/>
    <property type="match status" value="1"/>
</dbReference>
<keyword evidence="3 8" id="KW-0238">DNA-binding</keyword>
<evidence type="ECO:0000256" key="3">
    <source>
        <dbReference type="ARBA" id="ARBA00023125"/>
    </source>
</evidence>
<dbReference type="PROSITE" id="PS00686">
    <property type="entry name" value="NFYA_HAP2_1"/>
    <property type="match status" value="1"/>
</dbReference>